<protein>
    <submittedName>
        <fullName evidence="2">Uncharacterized protein</fullName>
    </submittedName>
</protein>
<name>A0AAE0QZM0_9TELE</name>
<dbReference type="EMBL" id="JAUCMX010000008">
    <property type="protein sequence ID" value="KAK3537979.1"/>
    <property type="molecule type" value="Genomic_DNA"/>
</dbReference>
<dbReference type="AlphaFoldDB" id="A0AAE0QZM0"/>
<organism evidence="2 3">
    <name type="scientific">Hemibagrus guttatus</name>
    <dbReference type="NCBI Taxonomy" id="175788"/>
    <lineage>
        <taxon>Eukaryota</taxon>
        <taxon>Metazoa</taxon>
        <taxon>Chordata</taxon>
        <taxon>Craniata</taxon>
        <taxon>Vertebrata</taxon>
        <taxon>Euteleostomi</taxon>
        <taxon>Actinopterygii</taxon>
        <taxon>Neopterygii</taxon>
        <taxon>Teleostei</taxon>
        <taxon>Ostariophysi</taxon>
        <taxon>Siluriformes</taxon>
        <taxon>Bagridae</taxon>
        <taxon>Hemibagrus</taxon>
    </lineage>
</organism>
<accession>A0AAE0QZM0</accession>
<gene>
    <name evidence="2" type="ORF">QTP70_025729</name>
</gene>
<evidence type="ECO:0000313" key="2">
    <source>
        <dbReference type="EMBL" id="KAK3537979.1"/>
    </source>
</evidence>
<proteinExistence type="predicted"/>
<reference evidence="2" key="1">
    <citation type="submission" date="2023-06" db="EMBL/GenBank/DDBJ databases">
        <title>Male Hemibagrus guttatus genome.</title>
        <authorList>
            <person name="Bian C."/>
        </authorList>
    </citation>
    <scope>NUCLEOTIDE SEQUENCE</scope>
    <source>
        <strain evidence="2">Male_cb2023</strain>
        <tissue evidence="2">Muscle</tissue>
    </source>
</reference>
<feature type="region of interest" description="Disordered" evidence="1">
    <location>
        <begin position="14"/>
        <end position="48"/>
    </location>
</feature>
<evidence type="ECO:0000313" key="3">
    <source>
        <dbReference type="Proteomes" id="UP001274896"/>
    </source>
</evidence>
<feature type="non-terminal residue" evidence="2">
    <location>
        <position position="193"/>
    </location>
</feature>
<evidence type="ECO:0000256" key="1">
    <source>
        <dbReference type="SAM" id="MobiDB-lite"/>
    </source>
</evidence>
<comment type="caution">
    <text evidence="2">The sequence shown here is derived from an EMBL/GenBank/DDBJ whole genome shotgun (WGS) entry which is preliminary data.</text>
</comment>
<feature type="region of interest" description="Disordered" evidence="1">
    <location>
        <begin position="82"/>
        <end position="108"/>
    </location>
</feature>
<sequence>DIWFMHVQRKLKWMGRQTRQAEQTRPKVCSGDTEGDGPSVSVSPAAEFVPADPPAAKPVAAASSMLDPVMTVSPAVEGIVLGKQPKKNPSTPLQRGLNKYKHKAGDSGELVTDPAEIRKQTVRFYSKLYRSELTAVQEVEEDFVRNLPKITEESARELDRELTLEEVDFALNSMQNGRSPGIDGLPVEFFKAF</sequence>
<dbReference type="Proteomes" id="UP001274896">
    <property type="component" value="Unassembled WGS sequence"/>
</dbReference>
<keyword evidence="3" id="KW-1185">Reference proteome</keyword>
<feature type="non-terminal residue" evidence="2">
    <location>
        <position position="1"/>
    </location>
</feature>